<dbReference type="EMBL" id="JAIWYP010000001">
    <property type="protein sequence ID" value="KAH3883872.1"/>
    <property type="molecule type" value="Genomic_DNA"/>
</dbReference>
<reference evidence="1" key="1">
    <citation type="journal article" date="2019" name="bioRxiv">
        <title>The Genome of the Zebra Mussel, Dreissena polymorpha: A Resource for Invasive Species Research.</title>
        <authorList>
            <person name="McCartney M.A."/>
            <person name="Auch B."/>
            <person name="Kono T."/>
            <person name="Mallez S."/>
            <person name="Zhang Y."/>
            <person name="Obille A."/>
            <person name="Becker A."/>
            <person name="Abrahante J.E."/>
            <person name="Garbe J."/>
            <person name="Badalamenti J.P."/>
            <person name="Herman A."/>
            <person name="Mangelson H."/>
            <person name="Liachko I."/>
            <person name="Sullivan S."/>
            <person name="Sone E.D."/>
            <person name="Koren S."/>
            <person name="Silverstein K.A.T."/>
            <person name="Beckman K.B."/>
            <person name="Gohl D.M."/>
        </authorList>
    </citation>
    <scope>NUCLEOTIDE SEQUENCE</scope>
    <source>
        <strain evidence="1">Duluth1</strain>
        <tissue evidence="1">Whole animal</tissue>
    </source>
</reference>
<keyword evidence="2" id="KW-1185">Reference proteome</keyword>
<evidence type="ECO:0000313" key="2">
    <source>
        <dbReference type="Proteomes" id="UP000828390"/>
    </source>
</evidence>
<sequence length="61" mass="6717">MVFQDGVQPLNIEPYLRKRAAEERLLSLAPPHDAIGDGNDVTARKDVDVQDVALVESCLVK</sequence>
<dbReference type="AlphaFoldDB" id="A0A9D4MZ74"/>
<comment type="caution">
    <text evidence="1">The sequence shown here is derived from an EMBL/GenBank/DDBJ whole genome shotgun (WGS) entry which is preliminary data.</text>
</comment>
<protein>
    <submittedName>
        <fullName evidence="1">Uncharacterized protein</fullName>
    </submittedName>
</protein>
<reference evidence="1" key="2">
    <citation type="submission" date="2020-11" db="EMBL/GenBank/DDBJ databases">
        <authorList>
            <person name="McCartney M.A."/>
            <person name="Auch B."/>
            <person name="Kono T."/>
            <person name="Mallez S."/>
            <person name="Becker A."/>
            <person name="Gohl D.M."/>
            <person name="Silverstein K.A.T."/>
            <person name="Koren S."/>
            <person name="Bechman K.B."/>
            <person name="Herman A."/>
            <person name="Abrahante J.E."/>
            <person name="Garbe J."/>
        </authorList>
    </citation>
    <scope>NUCLEOTIDE SEQUENCE</scope>
    <source>
        <strain evidence="1">Duluth1</strain>
        <tissue evidence="1">Whole animal</tissue>
    </source>
</reference>
<name>A0A9D4MZ74_DREPO</name>
<dbReference type="Proteomes" id="UP000828390">
    <property type="component" value="Unassembled WGS sequence"/>
</dbReference>
<accession>A0A9D4MZ74</accession>
<proteinExistence type="predicted"/>
<evidence type="ECO:0000313" key="1">
    <source>
        <dbReference type="EMBL" id="KAH3883872.1"/>
    </source>
</evidence>
<gene>
    <name evidence="1" type="ORF">DPMN_007840</name>
</gene>
<organism evidence="1 2">
    <name type="scientific">Dreissena polymorpha</name>
    <name type="common">Zebra mussel</name>
    <name type="synonym">Mytilus polymorpha</name>
    <dbReference type="NCBI Taxonomy" id="45954"/>
    <lineage>
        <taxon>Eukaryota</taxon>
        <taxon>Metazoa</taxon>
        <taxon>Spiralia</taxon>
        <taxon>Lophotrochozoa</taxon>
        <taxon>Mollusca</taxon>
        <taxon>Bivalvia</taxon>
        <taxon>Autobranchia</taxon>
        <taxon>Heteroconchia</taxon>
        <taxon>Euheterodonta</taxon>
        <taxon>Imparidentia</taxon>
        <taxon>Neoheterodontei</taxon>
        <taxon>Myida</taxon>
        <taxon>Dreissenoidea</taxon>
        <taxon>Dreissenidae</taxon>
        <taxon>Dreissena</taxon>
    </lineage>
</organism>